<dbReference type="PANTHER" id="PTHR42734">
    <property type="entry name" value="METAL TRANSPORT SYSTEM ATP-BINDING PROTEIN TM_0124-RELATED"/>
    <property type="match status" value="1"/>
</dbReference>
<evidence type="ECO:0000256" key="1">
    <source>
        <dbReference type="ARBA" id="ARBA00005417"/>
    </source>
</evidence>
<evidence type="ECO:0000256" key="2">
    <source>
        <dbReference type="ARBA" id="ARBA00022448"/>
    </source>
</evidence>
<dbReference type="PANTHER" id="PTHR42734:SF6">
    <property type="entry name" value="MOLYBDATE IMPORT ATP-BINDING PROTEIN MOLC"/>
    <property type="match status" value="1"/>
</dbReference>
<dbReference type="RefSeq" id="WP_063491923.1">
    <property type="nucleotide sequence ID" value="NZ_CP016340.1"/>
</dbReference>
<dbReference type="KEGG" id="btrm:SAMEA390648702180"/>
<feature type="domain" description="ABC transporter" evidence="6">
    <location>
        <begin position="2"/>
        <end position="225"/>
    </location>
</feature>
<keyword evidence="2" id="KW-0813">Transport</keyword>
<reference evidence="7 8" key="1">
    <citation type="submission" date="2016-04" db="EMBL/GenBank/DDBJ databases">
        <authorList>
            <consortium name="Pathogen Informatics"/>
        </authorList>
    </citation>
    <scope>NUCLEOTIDE SEQUENCE [LARGE SCALE GENOMIC DNA]</scope>
    <source>
        <strain evidence="7 8">H044680328</strain>
    </source>
</reference>
<dbReference type="Proteomes" id="UP000076825">
    <property type="component" value="Chromosome 1"/>
</dbReference>
<dbReference type="EMBL" id="LT546645">
    <property type="protein sequence ID" value="SAI70362.1"/>
    <property type="molecule type" value="Genomic_DNA"/>
</dbReference>
<dbReference type="GO" id="GO:0005524">
    <property type="term" value="F:ATP binding"/>
    <property type="evidence" value="ECO:0007669"/>
    <property type="project" value="UniProtKB-KW"/>
</dbReference>
<dbReference type="PROSITE" id="PS50893">
    <property type="entry name" value="ABC_TRANSPORTER_2"/>
    <property type="match status" value="1"/>
</dbReference>
<dbReference type="InterPro" id="IPR003439">
    <property type="entry name" value="ABC_transporter-like_ATP-bd"/>
</dbReference>
<gene>
    <name evidence="7" type="ORF">SAMEA3906487_02180</name>
</gene>
<proteinExistence type="inferred from homology"/>
<dbReference type="InterPro" id="IPR003593">
    <property type="entry name" value="AAA+_ATPase"/>
</dbReference>
<keyword evidence="3" id="KW-1003">Cell membrane</keyword>
<dbReference type="Pfam" id="PF00005">
    <property type="entry name" value="ABC_tran"/>
    <property type="match status" value="1"/>
</dbReference>
<dbReference type="eggNOG" id="COG1120">
    <property type="taxonomic scope" value="Bacteria"/>
</dbReference>
<evidence type="ECO:0000256" key="3">
    <source>
        <dbReference type="ARBA" id="ARBA00022475"/>
    </source>
</evidence>
<dbReference type="InterPro" id="IPR027417">
    <property type="entry name" value="P-loop_NTPase"/>
</dbReference>
<evidence type="ECO:0000256" key="5">
    <source>
        <dbReference type="ARBA" id="ARBA00022840"/>
    </source>
</evidence>
<organism evidence="7 8">
    <name type="scientific">Bordetella trematum</name>
    <dbReference type="NCBI Taxonomy" id="123899"/>
    <lineage>
        <taxon>Bacteria</taxon>
        <taxon>Pseudomonadati</taxon>
        <taxon>Pseudomonadota</taxon>
        <taxon>Betaproteobacteria</taxon>
        <taxon>Burkholderiales</taxon>
        <taxon>Alcaligenaceae</taxon>
        <taxon>Bordetella</taxon>
    </lineage>
</organism>
<evidence type="ECO:0000256" key="4">
    <source>
        <dbReference type="ARBA" id="ARBA00022741"/>
    </source>
</evidence>
<dbReference type="PROSITE" id="PS00211">
    <property type="entry name" value="ABC_TRANSPORTER_1"/>
    <property type="match status" value="1"/>
</dbReference>
<sequence length="247" mass="26056">MLDITNLAVQAGARRLLSGLTLHLPAGAILAVLGPNGRGKTSLLKTMLGLRTPAAGTVRLDGPAAYVPQQQDMLFDYDVLTLVTLGRARHLPWYASPGKADFEIAHASLAQVGLAGLARRPLRALSGGQQQLAAIARALASESPLLVLDEPAAALDLRNQDIVLTLLHRLSREHGMTVVFSTHQPQHALHIADQTLLMMPGPCEAGATAQMCTEARLSALYGLPLRLASTGGTQGVIPIFSVPQAKP</sequence>
<dbReference type="AlphaFoldDB" id="A0A157NU95"/>
<dbReference type="SMART" id="SM00382">
    <property type="entry name" value="AAA"/>
    <property type="match status" value="1"/>
</dbReference>
<dbReference type="InterPro" id="IPR050153">
    <property type="entry name" value="Metal_Ion_Import_ABC"/>
</dbReference>
<protein>
    <submittedName>
        <fullName evidence="7">Transport protein ATP-binding</fullName>
    </submittedName>
</protein>
<comment type="similarity">
    <text evidence="1">Belongs to the ABC transporter superfamily.</text>
</comment>
<dbReference type="SUPFAM" id="SSF52540">
    <property type="entry name" value="P-loop containing nucleoside triphosphate hydrolases"/>
    <property type="match status" value="1"/>
</dbReference>
<keyword evidence="4" id="KW-0547">Nucleotide-binding</keyword>
<keyword evidence="3" id="KW-0472">Membrane</keyword>
<evidence type="ECO:0000313" key="8">
    <source>
        <dbReference type="Proteomes" id="UP000076825"/>
    </source>
</evidence>
<name>A0A157NU95_9BORD</name>
<dbReference type="Gene3D" id="3.40.50.300">
    <property type="entry name" value="P-loop containing nucleotide triphosphate hydrolases"/>
    <property type="match status" value="1"/>
</dbReference>
<dbReference type="OrthoDB" id="9800654at2"/>
<dbReference type="GeneID" id="56590546"/>
<dbReference type="PATRIC" id="fig|123899.6.peg.2168"/>
<dbReference type="STRING" id="123899.SAMEA3906487_02180"/>
<evidence type="ECO:0000259" key="6">
    <source>
        <dbReference type="PROSITE" id="PS50893"/>
    </source>
</evidence>
<keyword evidence="5 7" id="KW-0067">ATP-binding</keyword>
<accession>A0A157NU95</accession>
<keyword evidence="8" id="KW-1185">Reference proteome</keyword>
<dbReference type="InterPro" id="IPR017871">
    <property type="entry name" value="ABC_transporter-like_CS"/>
</dbReference>
<evidence type="ECO:0000313" key="7">
    <source>
        <dbReference type="EMBL" id="SAI70362.1"/>
    </source>
</evidence>
<dbReference type="GO" id="GO:0016887">
    <property type="term" value="F:ATP hydrolysis activity"/>
    <property type="evidence" value="ECO:0007669"/>
    <property type="project" value="InterPro"/>
</dbReference>